<accession>A0ABQ7RPG9</accession>
<proteinExistence type="predicted"/>
<organism evidence="1 2">
    <name type="scientific">Pichia angusta</name>
    <name type="common">Yeast</name>
    <name type="synonym">Hansenula polymorpha</name>
    <dbReference type="NCBI Taxonomy" id="870730"/>
    <lineage>
        <taxon>Eukaryota</taxon>
        <taxon>Fungi</taxon>
        <taxon>Dikarya</taxon>
        <taxon>Ascomycota</taxon>
        <taxon>Saccharomycotina</taxon>
        <taxon>Pichiomycetes</taxon>
        <taxon>Pichiales</taxon>
        <taxon>Pichiaceae</taxon>
        <taxon>Ogataea</taxon>
    </lineage>
</organism>
<protein>
    <submittedName>
        <fullName evidence="1">Uncharacterized protein</fullName>
    </submittedName>
</protein>
<evidence type="ECO:0000313" key="2">
    <source>
        <dbReference type="Proteomes" id="UP001197328"/>
    </source>
</evidence>
<reference evidence="1 2" key="1">
    <citation type="journal article" date="2021" name="G3 (Bethesda)">
        <title>Genomic diversity, chromosomal rearrangements, and interspecies hybridization in the ogataea polymorpha species complex.</title>
        <authorList>
            <person name="Hanson S.J."/>
            <person name="Cinneide E.O."/>
            <person name="Salzberg L.I."/>
            <person name="Wolfe K.H."/>
            <person name="McGowan J."/>
            <person name="Fitzpatrick D.A."/>
            <person name="Matlin K."/>
        </authorList>
    </citation>
    <scope>NUCLEOTIDE SEQUENCE [LARGE SCALE GENOMIC DNA]</scope>
    <source>
        <strain evidence="1">51-138</strain>
    </source>
</reference>
<keyword evidence="2" id="KW-1185">Reference proteome</keyword>
<gene>
    <name evidence="1" type="ORF">KL940_005361</name>
</gene>
<dbReference type="EMBL" id="JAHLVD010000023">
    <property type="protein sequence ID" value="KAG7845036.1"/>
    <property type="molecule type" value="Genomic_DNA"/>
</dbReference>
<evidence type="ECO:0000313" key="1">
    <source>
        <dbReference type="EMBL" id="KAG7845036.1"/>
    </source>
</evidence>
<dbReference type="Proteomes" id="UP001197328">
    <property type="component" value="Unassembled WGS sequence"/>
</dbReference>
<name>A0ABQ7RPG9_PICAN</name>
<comment type="caution">
    <text evidence="1">The sequence shown here is derived from an EMBL/GenBank/DDBJ whole genome shotgun (WGS) entry which is preliminary data.</text>
</comment>
<sequence>MICEKSVNMSILGPVLGFPNRVPVAIETDWLSRAQLFGPHAFRTDGIDNKIVPLQAHFGQPEASPLGLAWPDSPYATVVGNEYSIGELHSAEYPGKQQTGRLD</sequence>